<feature type="region of interest" description="Disordered" evidence="1">
    <location>
        <begin position="1"/>
        <end position="65"/>
    </location>
</feature>
<protein>
    <submittedName>
        <fullName evidence="2">GLOBIN domain-containing protein</fullName>
    </submittedName>
</protein>
<feature type="region of interest" description="Disordered" evidence="1">
    <location>
        <begin position="1402"/>
        <end position="1443"/>
    </location>
</feature>
<proteinExistence type="predicted"/>
<evidence type="ECO:0000256" key="1">
    <source>
        <dbReference type="SAM" id="MobiDB-lite"/>
    </source>
</evidence>
<dbReference type="OrthoDB" id="3259617at2759"/>
<keyword evidence="3" id="KW-1185">Reference proteome</keyword>
<feature type="compositionally biased region" description="Basic and acidic residues" evidence="1">
    <location>
        <begin position="1455"/>
        <end position="1476"/>
    </location>
</feature>
<dbReference type="SUPFAM" id="SSF48371">
    <property type="entry name" value="ARM repeat"/>
    <property type="match status" value="1"/>
</dbReference>
<name>A0A8H6VZ79_MYCCL</name>
<feature type="compositionally biased region" description="Polar residues" evidence="1">
    <location>
        <begin position="1326"/>
        <end position="1365"/>
    </location>
</feature>
<reference evidence="2" key="1">
    <citation type="submission" date="2020-05" db="EMBL/GenBank/DDBJ databases">
        <title>Mycena genomes resolve the evolution of fungal bioluminescence.</title>
        <authorList>
            <person name="Tsai I.J."/>
        </authorList>
    </citation>
    <scope>NUCLEOTIDE SEQUENCE</scope>
    <source>
        <strain evidence="2">110903Hualien_Pintung</strain>
    </source>
</reference>
<organism evidence="2 3">
    <name type="scientific">Mycena chlorophos</name>
    <name type="common">Agaric fungus</name>
    <name type="synonym">Agaricus chlorophos</name>
    <dbReference type="NCBI Taxonomy" id="658473"/>
    <lineage>
        <taxon>Eukaryota</taxon>
        <taxon>Fungi</taxon>
        <taxon>Dikarya</taxon>
        <taxon>Basidiomycota</taxon>
        <taxon>Agaricomycotina</taxon>
        <taxon>Agaricomycetes</taxon>
        <taxon>Agaricomycetidae</taxon>
        <taxon>Agaricales</taxon>
        <taxon>Marasmiineae</taxon>
        <taxon>Mycenaceae</taxon>
        <taxon>Mycena</taxon>
    </lineage>
</organism>
<dbReference type="EMBL" id="JACAZE010000014">
    <property type="protein sequence ID" value="KAF7299609.1"/>
    <property type="molecule type" value="Genomic_DNA"/>
</dbReference>
<feature type="compositionally biased region" description="Basic and acidic residues" evidence="1">
    <location>
        <begin position="1287"/>
        <end position="1296"/>
    </location>
</feature>
<dbReference type="Proteomes" id="UP000613580">
    <property type="component" value="Unassembled WGS sequence"/>
</dbReference>
<sequence length="1576" mass="174588">MKAKENRATDMQAPREHDKRPPSPTKVLSQPLKSRNTLLPPTTAAMPQAATHSPEPLDGPLESPAFFMSPATTILEYEGPDGDHISLHDLIEAYCTLSNRIRSQIRNLLGCNTVPSALVPLQEHSAKLGAALVRDLKHIRDEPLDASSSWNPLEPSLEAEKEAEQARITRDNAELGHYVLSLVSEILAFPPLSRVFSAGDLSSMLNELIVLGLASSIPNALANRTWSLVVWTISVQNLPAGILIPVKRQLVSVLARALDGKLGKEVAPMDGIKAATKLLTQNPVPFMTPLSEIFPHILEHLVAEPPNARLHAVNLLGRFALAKLDTPPSSRSHAALSKALTEFLTSQSASRRPMKIQARLRTVITDGLTTKSPQHPACSPFWVVQFLASVVVLLRDSFFDNSAILKLTGESLRTIACHKQNIVIGLHPHIWKCMIWVFSHLVPRETLSVGGTDVREAAFKIVKQELRGDIPFAFIHTLLGASPVDPTSDSDAVTKVLDIVTNMLDSGDVKIQTAAVAVIARLLYVPPTEEALLPFALLAPQLFDGRLLHASPKQVITVARSITRCTPEHIRQLADHEVHAYWDTIADLWCRAIRFCWLRSLEPTAGTDSSPSLAELENDLVLHGWQTLLLVPTEMTQGYGHFTPSAGFSGNTKAASVMCSFLADLPAEPVEQLRRLRLLSKMWRGFRNVFEDHRLEGAAESILEEVMKVKFELADAEVNAEWTALSASLLGVGAPVAVDVIRARDNSTPLETQRRLWASSAASAQGKVAWKDLAYLLSKPLGVWPLSTEEQDIWESLLRTTVSTNGISASMVVERVISEVKDWRRFLSCISNFSNLVYYIDWETRSTLPTEMLDIVKHLLDELYPAQATTPTTLELIRLVGDFFSSCPTDLLVPLVVTLQHTMCTWLQDEQRVQDGVAANRVVNAFYCAPLLKLGKVESSIENLRSISPLLETLADSDSFEKFWAESYHRRDDILAHCPPTLKTCIKAFVDVYGGSLASGLSKDPHSQLESQLVVDSQRIVVASFSQSQSQPVVAGTQDYFADTSRHPVGRTRLAAQTQDSFGDESRYPVGTQSQLVVAHTQDYDADASRLPAEDTTGMEPRMKPDPEDVEESETSTVRKVPSSRDRTAMTVDPRPLSPPREPSVAHRFPSPPVTSPPRPSSPAPPLLTALERLRAVKRRPPDIDILNSSSGLHFGPKHSRSPSPQSSFDQMSVSSSHAASPRKRRRQVKAEPSSSAKRRRISPPASAEPDPLPGLSTLESPRKQTPVIEDGPSPAKRRRISPTSKADSRSLRRPMEPVSSRTRKQASLFVDGPSSSSQQRRSPRLNTQADPSRIPNESNSEPVSRRQTPSIVLSQHAQSEPSLSQRRKKKRKIKEEQARSPRFVLDCVEVPTYAECLRRRRQKRTLMECSLPTPSPSLRSIPMSTPAAPIKQEEQEQEDYESWEAGTVSMADLRFVEDSLEMDHSPEPQEERIEIDSDVQADTPRPEMPQSSASTTRRPQRSITEPIPRNPRDPLPVRRNQTALDEVLDQAMQVVDATDSQQPMENWIDYQKKLTHISVALNDRMARTARREAGT</sequence>
<accession>A0A8H6VZ79</accession>
<evidence type="ECO:0000313" key="3">
    <source>
        <dbReference type="Proteomes" id="UP000613580"/>
    </source>
</evidence>
<feature type="region of interest" description="Disordered" evidence="1">
    <location>
        <begin position="1082"/>
        <end position="1382"/>
    </location>
</feature>
<feature type="compositionally biased region" description="Low complexity" evidence="1">
    <location>
        <begin position="1204"/>
        <end position="1217"/>
    </location>
</feature>
<feature type="compositionally biased region" description="Polar residues" evidence="1">
    <location>
        <begin position="26"/>
        <end position="36"/>
    </location>
</feature>
<feature type="compositionally biased region" description="Pro residues" evidence="1">
    <location>
        <begin position="1150"/>
        <end position="1166"/>
    </location>
</feature>
<feature type="compositionally biased region" description="Basic and acidic residues" evidence="1">
    <location>
        <begin position="1"/>
        <end position="21"/>
    </location>
</feature>
<feature type="region of interest" description="Disordered" evidence="1">
    <location>
        <begin position="1455"/>
        <end position="1523"/>
    </location>
</feature>
<gene>
    <name evidence="2" type="ORF">HMN09_00966300</name>
</gene>
<feature type="compositionally biased region" description="Low complexity" evidence="1">
    <location>
        <begin position="37"/>
        <end position="51"/>
    </location>
</feature>
<comment type="caution">
    <text evidence="2">The sequence shown here is derived from an EMBL/GenBank/DDBJ whole genome shotgun (WGS) entry which is preliminary data.</text>
</comment>
<feature type="compositionally biased region" description="Basic and acidic residues" evidence="1">
    <location>
        <begin position="1172"/>
        <end position="1183"/>
    </location>
</feature>
<feature type="compositionally biased region" description="Polar residues" evidence="1">
    <location>
        <begin position="1490"/>
        <end position="1504"/>
    </location>
</feature>
<evidence type="ECO:0000313" key="2">
    <source>
        <dbReference type="EMBL" id="KAF7299609.1"/>
    </source>
</evidence>
<dbReference type="InterPro" id="IPR016024">
    <property type="entry name" value="ARM-type_fold"/>
</dbReference>